<dbReference type="PROSITE" id="PS00136">
    <property type="entry name" value="SUBTILASE_ASP"/>
    <property type="match status" value="1"/>
</dbReference>
<dbReference type="InterPro" id="IPR003644">
    <property type="entry name" value="Calx_beta"/>
</dbReference>
<evidence type="ECO:0000256" key="11">
    <source>
        <dbReference type="RuleBase" id="RU003355"/>
    </source>
</evidence>
<evidence type="ECO:0000256" key="5">
    <source>
        <dbReference type="ARBA" id="ARBA00022801"/>
    </source>
</evidence>
<dbReference type="PANTHER" id="PTHR43806:SF58">
    <property type="entry name" value="ALKALINE PROTEASE 1-RELATED"/>
    <property type="match status" value="1"/>
</dbReference>
<dbReference type="Pfam" id="PF00431">
    <property type="entry name" value="CUB"/>
    <property type="match status" value="1"/>
</dbReference>
<keyword evidence="6 10" id="KW-0720">Serine protease</keyword>
<dbReference type="InterPro" id="IPR035914">
    <property type="entry name" value="Sperma_CUB_dom_sf"/>
</dbReference>
<keyword evidence="7" id="KW-0106">Calcium</keyword>
<dbReference type="InterPro" id="IPR050131">
    <property type="entry name" value="Peptidase_S8_subtilisin-like"/>
</dbReference>
<dbReference type="GO" id="GO:0016020">
    <property type="term" value="C:membrane"/>
    <property type="evidence" value="ECO:0007669"/>
    <property type="project" value="InterPro"/>
</dbReference>
<dbReference type="InterPro" id="IPR023828">
    <property type="entry name" value="Peptidase_S8_Ser-AS"/>
</dbReference>
<dbReference type="GO" id="GO:0004252">
    <property type="term" value="F:serine-type endopeptidase activity"/>
    <property type="evidence" value="ECO:0007669"/>
    <property type="project" value="UniProtKB-UniRule"/>
</dbReference>
<dbReference type="InterPro" id="IPR000859">
    <property type="entry name" value="CUB_dom"/>
</dbReference>
<comment type="caution">
    <text evidence="13">The sequence shown here is derived from an EMBL/GenBank/DDBJ whole genome shotgun (WGS) entry which is preliminary data.</text>
</comment>
<organism evidence="13 14">
    <name type="scientific">Geodia barretti</name>
    <name type="common">Barrett's horny sponge</name>
    <dbReference type="NCBI Taxonomy" id="519541"/>
    <lineage>
        <taxon>Eukaryota</taxon>
        <taxon>Metazoa</taxon>
        <taxon>Porifera</taxon>
        <taxon>Demospongiae</taxon>
        <taxon>Heteroscleromorpha</taxon>
        <taxon>Tetractinellida</taxon>
        <taxon>Astrophorina</taxon>
        <taxon>Geodiidae</taxon>
        <taxon>Geodia</taxon>
    </lineage>
</organism>
<dbReference type="InterPro" id="IPR022398">
    <property type="entry name" value="Peptidase_S8_His-AS"/>
</dbReference>
<protein>
    <submittedName>
        <fullName evidence="13">Extracellular serine proteinase</fullName>
    </submittedName>
</protein>
<keyword evidence="14" id="KW-1185">Reference proteome</keyword>
<keyword evidence="8" id="KW-1015">Disulfide bond</keyword>
<keyword evidence="4" id="KW-0677">Repeat</keyword>
<dbReference type="Gene3D" id="3.40.50.200">
    <property type="entry name" value="Peptidase S8/S53 domain"/>
    <property type="match status" value="1"/>
</dbReference>
<dbReference type="Gene3D" id="2.60.40.2030">
    <property type="match status" value="2"/>
</dbReference>
<dbReference type="SUPFAM" id="SSF52743">
    <property type="entry name" value="Subtilisin-like"/>
    <property type="match status" value="1"/>
</dbReference>
<dbReference type="EMBL" id="CASHTH010001752">
    <property type="protein sequence ID" value="CAI8019418.1"/>
    <property type="molecule type" value="Genomic_DNA"/>
</dbReference>
<evidence type="ECO:0000256" key="3">
    <source>
        <dbReference type="ARBA" id="ARBA00022729"/>
    </source>
</evidence>
<dbReference type="PRINTS" id="PR00723">
    <property type="entry name" value="SUBTILISIN"/>
</dbReference>
<dbReference type="GO" id="GO:0005615">
    <property type="term" value="C:extracellular space"/>
    <property type="evidence" value="ECO:0007669"/>
    <property type="project" value="TreeGrafter"/>
</dbReference>
<dbReference type="InterPro" id="IPR038081">
    <property type="entry name" value="CalX-like_sf"/>
</dbReference>
<feature type="active site" description="Charge relay system" evidence="10">
    <location>
        <position position="94"/>
    </location>
</feature>
<evidence type="ECO:0000256" key="6">
    <source>
        <dbReference type="ARBA" id="ARBA00022825"/>
    </source>
</evidence>
<feature type="non-terminal residue" evidence="13">
    <location>
        <position position="1"/>
    </location>
</feature>
<dbReference type="Gene3D" id="2.60.120.290">
    <property type="entry name" value="Spermadhesin, CUB domain"/>
    <property type="match status" value="1"/>
</dbReference>
<dbReference type="PROSITE" id="PS00138">
    <property type="entry name" value="SUBTILASE_SER"/>
    <property type="match status" value="1"/>
</dbReference>
<gene>
    <name evidence="13" type="ORF">GBAR_LOCUS11673</name>
</gene>
<feature type="active site" description="Charge relay system" evidence="10">
    <location>
        <position position="56"/>
    </location>
</feature>
<dbReference type="InterPro" id="IPR015500">
    <property type="entry name" value="Peptidase_S8_subtilisin-rel"/>
</dbReference>
<dbReference type="Pfam" id="PF00082">
    <property type="entry name" value="Peptidase_S8"/>
    <property type="match status" value="1"/>
</dbReference>
<dbReference type="SMART" id="SM00042">
    <property type="entry name" value="CUB"/>
    <property type="match status" value="1"/>
</dbReference>
<keyword evidence="2 10" id="KW-0645">Protease</keyword>
<sequence length="747" mass="81608">LQEFPEVKYIEEETVAVAAETSIPYHLDRVDQRELPLDNNFHPIGDGEGVDIYILDTGILYEHEEFGNRAKFGGYDPMDEYREENMEGRDCHGHGTHVASNAAGRDYGTASGAIIYSIRALGCSGSGAWSVIIAGLDYAMRIIPVRGRPAVVSVSIIGSYTQSVNDAVQNLTKIGIPVVVCAGNDARDACLQSPASTPDAITVAGSADGDELYPNTNYGPCGLLYLYSGTSFATPIVSGAIAIMLQRQPKLTPDQIRHQLISFSTNDTLNFDIIPVEFNSSTPNRLLYIPGSCGGEIYIEVESVVTIESPNYPLGYFENIKCQWFITGPPDTYVRISFSSFSTESFHDTVELYDGDPCDPNTAQLATLSGQKEDLPYMKCDSLSNTLFVELNTDGTISNAGFKANIIATSVRENQNGTIEFGTCEERVCLPFPIENDDLLEEDKSYFLSLVDYTFDETIVIGTESASITVVDDDGVYVDFTESEYLVEEGFQARVCARLSSLNYDCPVSFPFSVVINTENGTAVSPDDYEAVSNWNVGFSPCSMETCIDITTHNDPLVEGDEEFYIELSSGPDLHRGINIVKSSALVTIVDDDVARVSFKHQTYEVHESEGSVRVCAVVRSPHPVAADCPLDFSFGVGIVTSAGTAVVDSDYESQPIILQFESCVEEVCANIRILDDSIMESLVEDFIVSLEPFRTDIRVRLSPQPSTVEIIDNDGVMIDMERSSYRVCEGGADVTACVRMVGQSSI</sequence>
<evidence type="ECO:0000313" key="13">
    <source>
        <dbReference type="EMBL" id="CAI8019418.1"/>
    </source>
</evidence>
<dbReference type="AlphaFoldDB" id="A0AA35WFD3"/>
<evidence type="ECO:0000256" key="2">
    <source>
        <dbReference type="ARBA" id="ARBA00022670"/>
    </source>
</evidence>
<dbReference type="Proteomes" id="UP001174909">
    <property type="component" value="Unassembled WGS sequence"/>
</dbReference>
<accession>A0AA35WFD3</accession>
<dbReference type="PROSITE" id="PS51892">
    <property type="entry name" value="SUBTILASE"/>
    <property type="match status" value="1"/>
</dbReference>
<evidence type="ECO:0000256" key="8">
    <source>
        <dbReference type="ARBA" id="ARBA00023157"/>
    </source>
</evidence>
<evidence type="ECO:0000256" key="10">
    <source>
        <dbReference type="PROSITE-ProRule" id="PRU01240"/>
    </source>
</evidence>
<keyword evidence="5 10" id="KW-0378">Hydrolase</keyword>
<dbReference type="InterPro" id="IPR036852">
    <property type="entry name" value="Peptidase_S8/S53_dom_sf"/>
</dbReference>
<evidence type="ECO:0000256" key="4">
    <source>
        <dbReference type="ARBA" id="ARBA00022737"/>
    </source>
</evidence>
<dbReference type="CDD" id="cd04077">
    <property type="entry name" value="Peptidases_S8_PCSK9_ProteinaseK_like"/>
    <property type="match status" value="1"/>
</dbReference>
<dbReference type="InterPro" id="IPR000209">
    <property type="entry name" value="Peptidase_S8/S53_dom"/>
</dbReference>
<dbReference type="SUPFAM" id="SSF49854">
    <property type="entry name" value="Spermadhesin, CUB domain"/>
    <property type="match status" value="1"/>
</dbReference>
<reference evidence="13" key="1">
    <citation type="submission" date="2023-03" db="EMBL/GenBank/DDBJ databases">
        <authorList>
            <person name="Steffen K."/>
            <person name="Cardenas P."/>
        </authorList>
    </citation>
    <scope>NUCLEOTIDE SEQUENCE</scope>
</reference>
<dbReference type="GO" id="GO:0007154">
    <property type="term" value="P:cell communication"/>
    <property type="evidence" value="ECO:0007669"/>
    <property type="project" value="InterPro"/>
</dbReference>
<dbReference type="CDD" id="cd00041">
    <property type="entry name" value="CUB"/>
    <property type="match status" value="1"/>
</dbReference>
<evidence type="ECO:0000259" key="12">
    <source>
        <dbReference type="PROSITE" id="PS01180"/>
    </source>
</evidence>
<dbReference type="InterPro" id="IPR023827">
    <property type="entry name" value="Peptidase_S8_Asp-AS"/>
</dbReference>
<name>A0AA35WFD3_GEOBA</name>
<comment type="caution">
    <text evidence="9">Lacks conserved residue(s) required for the propagation of feature annotation.</text>
</comment>
<dbReference type="SMART" id="SM00237">
    <property type="entry name" value="Calx_beta"/>
    <property type="match status" value="2"/>
</dbReference>
<feature type="domain" description="CUB" evidence="12">
    <location>
        <begin position="293"/>
        <end position="409"/>
    </location>
</feature>
<dbReference type="InterPro" id="IPR034193">
    <property type="entry name" value="PCSK9_ProteinaseK-like"/>
</dbReference>
<evidence type="ECO:0000256" key="1">
    <source>
        <dbReference type="ARBA" id="ARBA00011073"/>
    </source>
</evidence>
<evidence type="ECO:0000313" key="14">
    <source>
        <dbReference type="Proteomes" id="UP001174909"/>
    </source>
</evidence>
<dbReference type="PANTHER" id="PTHR43806">
    <property type="entry name" value="PEPTIDASE S8"/>
    <property type="match status" value="1"/>
</dbReference>
<keyword evidence="3" id="KW-0732">Signal</keyword>
<feature type="active site" description="Charge relay system" evidence="10">
    <location>
        <position position="231"/>
    </location>
</feature>
<evidence type="ECO:0000256" key="7">
    <source>
        <dbReference type="ARBA" id="ARBA00022837"/>
    </source>
</evidence>
<dbReference type="SUPFAM" id="SSF141072">
    <property type="entry name" value="CalX-like"/>
    <property type="match status" value="3"/>
</dbReference>
<dbReference type="PROSITE" id="PS01180">
    <property type="entry name" value="CUB"/>
    <property type="match status" value="1"/>
</dbReference>
<evidence type="ECO:0000256" key="9">
    <source>
        <dbReference type="PROSITE-ProRule" id="PRU00059"/>
    </source>
</evidence>
<dbReference type="Pfam" id="PF03160">
    <property type="entry name" value="Calx-beta"/>
    <property type="match status" value="2"/>
</dbReference>
<comment type="similarity">
    <text evidence="1 10 11">Belongs to the peptidase S8 family.</text>
</comment>
<dbReference type="PROSITE" id="PS00137">
    <property type="entry name" value="SUBTILASE_HIS"/>
    <property type="match status" value="1"/>
</dbReference>
<dbReference type="GO" id="GO:0006508">
    <property type="term" value="P:proteolysis"/>
    <property type="evidence" value="ECO:0007669"/>
    <property type="project" value="UniProtKB-KW"/>
</dbReference>
<proteinExistence type="inferred from homology"/>